<dbReference type="GO" id="GO:0016787">
    <property type="term" value="F:hydrolase activity"/>
    <property type="evidence" value="ECO:0007669"/>
    <property type="project" value="UniProtKB-KW"/>
</dbReference>
<reference evidence="17" key="1">
    <citation type="submission" date="2019-08" db="EMBL/GenBank/DDBJ databases">
        <title>Three high-quality genomes provides insights into domestication of ducks.</title>
        <authorList>
            <person name="Hou Z.C."/>
            <person name="Zhu F."/>
            <person name="Yin Z.T."/>
            <person name="Zhang F."/>
        </authorList>
    </citation>
    <scope>NUCLEOTIDE SEQUENCE [LARGE SCALE GENOMIC DNA]</scope>
</reference>
<dbReference type="GO" id="GO:0016020">
    <property type="term" value="C:membrane"/>
    <property type="evidence" value="ECO:0007669"/>
    <property type="project" value="UniProtKB-SubCell"/>
</dbReference>
<evidence type="ECO:0000256" key="3">
    <source>
        <dbReference type="ARBA" id="ARBA00022692"/>
    </source>
</evidence>
<keyword evidence="12" id="KW-0393">Immunoglobulin domain</keyword>
<evidence type="ECO:0000256" key="1">
    <source>
        <dbReference type="ARBA" id="ARBA00004479"/>
    </source>
</evidence>
<keyword evidence="8 13" id="KW-0472">Membrane</keyword>
<dbReference type="PROSITE" id="PS50835">
    <property type="entry name" value="IG_LIKE"/>
    <property type="match status" value="1"/>
</dbReference>
<organism evidence="17 18">
    <name type="scientific">Anas platyrhynchos</name>
    <name type="common">Mallard</name>
    <name type="synonym">Anas boschas</name>
    <dbReference type="NCBI Taxonomy" id="8839"/>
    <lineage>
        <taxon>Eukaryota</taxon>
        <taxon>Metazoa</taxon>
        <taxon>Chordata</taxon>
        <taxon>Craniata</taxon>
        <taxon>Vertebrata</taxon>
        <taxon>Euteleostomi</taxon>
        <taxon>Archelosauria</taxon>
        <taxon>Archosauria</taxon>
        <taxon>Dinosauria</taxon>
        <taxon>Saurischia</taxon>
        <taxon>Theropoda</taxon>
        <taxon>Coelurosauria</taxon>
        <taxon>Aves</taxon>
        <taxon>Neognathae</taxon>
        <taxon>Galloanserae</taxon>
        <taxon>Anseriformes</taxon>
        <taxon>Anatidae</taxon>
        <taxon>Anatinae</taxon>
        <taxon>Anas</taxon>
    </lineage>
</organism>
<evidence type="ECO:0000313" key="17">
    <source>
        <dbReference type="Ensembl" id="ENSAPLP00020000137.1"/>
    </source>
</evidence>
<comment type="similarity">
    <text evidence="2">Belongs to the interleukin-1 receptor family.</text>
</comment>
<keyword evidence="6" id="KW-0378">Hydrolase</keyword>
<proteinExistence type="inferred from homology"/>
<evidence type="ECO:0000256" key="11">
    <source>
        <dbReference type="ARBA" id="ARBA00023180"/>
    </source>
</evidence>
<evidence type="ECO:0000259" key="15">
    <source>
        <dbReference type="PROSITE" id="PS50104"/>
    </source>
</evidence>
<dbReference type="InterPro" id="IPR041416">
    <property type="entry name" value="IL-1RAcP-like_ig"/>
</dbReference>
<evidence type="ECO:0000256" key="10">
    <source>
        <dbReference type="ARBA" id="ARBA00023170"/>
    </source>
</evidence>
<dbReference type="InterPro" id="IPR015621">
    <property type="entry name" value="IL-1_rcpt_fam"/>
</dbReference>
<keyword evidence="11" id="KW-0325">Glycoprotein</keyword>
<evidence type="ECO:0000256" key="2">
    <source>
        <dbReference type="ARBA" id="ARBA00009752"/>
    </source>
</evidence>
<dbReference type="Gene3D" id="2.60.40.10">
    <property type="entry name" value="Immunoglobulins"/>
    <property type="match status" value="3"/>
</dbReference>
<comment type="subcellular location">
    <subcellularLocation>
        <location evidence="1">Membrane</location>
        <topology evidence="1">Single-pass type I membrane protein</topology>
    </subcellularLocation>
</comment>
<dbReference type="PROSITE" id="PS50104">
    <property type="entry name" value="TIR"/>
    <property type="match status" value="1"/>
</dbReference>
<feature type="domain" description="TIR" evidence="15">
    <location>
        <begin position="338"/>
        <end position="490"/>
    </location>
</feature>
<dbReference type="Gene3D" id="3.40.50.10140">
    <property type="entry name" value="Toll/interleukin-1 receptor homology (TIR) domain"/>
    <property type="match status" value="1"/>
</dbReference>
<name>A0A8B9SG80_ANAPL</name>
<evidence type="ECO:0000313" key="18">
    <source>
        <dbReference type="Proteomes" id="UP000694400"/>
    </source>
</evidence>
<evidence type="ECO:0000256" key="9">
    <source>
        <dbReference type="ARBA" id="ARBA00023157"/>
    </source>
</evidence>
<dbReference type="PANTHER" id="PTHR11890:SF23">
    <property type="entry name" value="INTERLEUKIN-18 RECEPTOR ACCESSORY PROTEIN"/>
    <property type="match status" value="1"/>
</dbReference>
<sequence>MLCVFSCGTCILFSCFSGCFHAKPQLWYRTISDEEFVLRCALPAEDATNIYKNSPVKQHEVKWFWRQKDKEHLEAIRESTNPALQGDALWFKPVRDNASGIYICMIREKIPCLKIVLEVQTKKEAKCSGYDTNTLYLLAGNGNSISCPGTKCYSHIRKPDVKWYKVRHNEIYLNPTYVEDAGIYVCDYTLFDNTTKWTMRTAVTVEVIAQSFNVFKAFGDCVNKQQRCHANIYFFLFSVYAKGLKGHILLHVAKLEEVSEMDFRSNFTCFAQNSVGNATAVIQLKRKRRVFLLYILCSAISILFAFLSCTIFIYQHWIEIVLMYRSYLVHNETTGDGKEFDAFVSYAKSDSSESDSAFISEEKFALELLPDVLENNYGYKLCILERDILPGGAYTDEVVTAIRQSRRIIIILSPAYVSGPSIFELQAAVNCALEDKKIKLVLIKFQAFQESETLPPVVKKALRILPTITWKSSASSAPNKKFWKYLCYHMPVNTTTKVLGECSLKGFFQRLFSLVHR</sequence>
<evidence type="ECO:0000256" key="5">
    <source>
        <dbReference type="ARBA" id="ARBA00022737"/>
    </source>
</evidence>
<feature type="signal peptide" evidence="14">
    <location>
        <begin position="1"/>
        <end position="22"/>
    </location>
</feature>
<reference evidence="17" key="2">
    <citation type="submission" date="2025-08" db="UniProtKB">
        <authorList>
            <consortium name="Ensembl"/>
        </authorList>
    </citation>
    <scope>IDENTIFICATION</scope>
</reference>
<dbReference type="InterPro" id="IPR035897">
    <property type="entry name" value="Toll_tir_struct_dom_sf"/>
</dbReference>
<evidence type="ECO:0000256" key="6">
    <source>
        <dbReference type="ARBA" id="ARBA00022801"/>
    </source>
</evidence>
<feature type="domain" description="Ig-like" evidence="16">
    <location>
        <begin position="111"/>
        <end position="204"/>
    </location>
</feature>
<dbReference type="FunFam" id="2.60.40.10:FF:001504">
    <property type="entry name" value="Interleukin 18 receptor accessory protein"/>
    <property type="match status" value="1"/>
</dbReference>
<dbReference type="InterPro" id="IPR000157">
    <property type="entry name" value="TIR_dom"/>
</dbReference>
<dbReference type="Pfam" id="PF01582">
    <property type="entry name" value="TIR"/>
    <property type="match status" value="1"/>
</dbReference>
<evidence type="ECO:0000256" key="4">
    <source>
        <dbReference type="ARBA" id="ARBA00022729"/>
    </source>
</evidence>
<keyword evidence="4 14" id="KW-0732">Signal</keyword>
<dbReference type="PRINTS" id="PR01537">
    <property type="entry name" value="INTRLKN1R1F"/>
</dbReference>
<keyword evidence="3 13" id="KW-0812">Transmembrane</keyword>
<dbReference type="Pfam" id="PF18452">
    <property type="entry name" value="Ig_6"/>
    <property type="match status" value="1"/>
</dbReference>
<dbReference type="FunFam" id="2.60.40.10:FF:002876">
    <property type="entry name" value="Uncharacterized protein"/>
    <property type="match status" value="1"/>
</dbReference>
<keyword evidence="7 13" id="KW-1133">Transmembrane helix</keyword>
<dbReference type="Ensembl" id="ENSAPLT00020000145.1">
    <property type="protein sequence ID" value="ENSAPLP00020000137.1"/>
    <property type="gene ID" value="ENSAPLG00020000129.1"/>
</dbReference>
<evidence type="ECO:0000256" key="8">
    <source>
        <dbReference type="ARBA" id="ARBA00023136"/>
    </source>
</evidence>
<dbReference type="InterPro" id="IPR007110">
    <property type="entry name" value="Ig-like_dom"/>
</dbReference>
<dbReference type="SUPFAM" id="SSF52200">
    <property type="entry name" value="Toll/Interleukin receptor TIR domain"/>
    <property type="match status" value="1"/>
</dbReference>
<dbReference type="Proteomes" id="UP000694400">
    <property type="component" value="Chromosome 1"/>
</dbReference>
<dbReference type="InterPro" id="IPR013783">
    <property type="entry name" value="Ig-like_fold"/>
</dbReference>
<dbReference type="AlphaFoldDB" id="A0A8B9SG80"/>
<feature type="transmembrane region" description="Helical" evidence="13">
    <location>
        <begin position="291"/>
        <end position="314"/>
    </location>
</feature>
<evidence type="ECO:0000256" key="13">
    <source>
        <dbReference type="SAM" id="Phobius"/>
    </source>
</evidence>
<dbReference type="FunFam" id="3.40.50.10140:FF:000002">
    <property type="entry name" value="Interleukin 1 receptor accessory protein"/>
    <property type="match status" value="1"/>
</dbReference>
<evidence type="ECO:0000259" key="16">
    <source>
        <dbReference type="PROSITE" id="PS50835"/>
    </source>
</evidence>
<accession>A0A8B9SG80</accession>
<feature type="chain" id="PRO_5034419270" evidence="14">
    <location>
        <begin position="23"/>
        <end position="517"/>
    </location>
</feature>
<evidence type="ECO:0000256" key="14">
    <source>
        <dbReference type="SAM" id="SignalP"/>
    </source>
</evidence>
<evidence type="ECO:0000256" key="12">
    <source>
        <dbReference type="ARBA" id="ARBA00023319"/>
    </source>
</evidence>
<keyword evidence="9" id="KW-1015">Disulfide bond</keyword>
<reference evidence="17" key="3">
    <citation type="submission" date="2025-09" db="UniProtKB">
        <authorList>
            <consortium name="Ensembl"/>
        </authorList>
    </citation>
    <scope>IDENTIFICATION</scope>
</reference>
<protein>
    <submittedName>
        <fullName evidence="17">Interleukin 18 receptor accessory protein</fullName>
    </submittedName>
</protein>
<dbReference type="SMART" id="SM00255">
    <property type="entry name" value="TIR"/>
    <property type="match status" value="1"/>
</dbReference>
<dbReference type="PANTHER" id="PTHR11890">
    <property type="entry name" value="INTERLEUKIN-1 RECEPTOR FAMILY MEMBER"/>
    <property type="match status" value="1"/>
</dbReference>
<keyword evidence="5" id="KW-0677">Repeat</keyword>
<keyword evidence="10" id="KW-0675">Receptor</keyword>
<dbReference type="GO" id="GO:0042008">
    <property type="term" value="F:interleukin-18 receptor activity"/>
    <property type="evidence" value="ECO:0007669"/>
    <property type="project" value="TreeGrafter"/>
</dbReference>
<evidence type="ECO:0000256" key="7">
    <source>
        <dbReference type="ARBA" id="ARBA00022989"/>
    </source>
</evidence>